<feature type="domain" description="Thiamine pyrophosphate enzyme central" evidence="4">
    <location>
        <begin position="184"/>
        <end position="317"/>
    </location>
</feature>
<dbReference type="SUPFAM" id="SSF52518">
    <property type="entry name" value="Thiamin diphosphate-binding fold (THDP-binding)"/>
    <property type="match status" value="2"/>
</dbReference>
<dbReference type="GO" id="GO:0003984">
    <property type="term" value="F:acetolactate synthase activity"/>
    <property type="evidence" value="ECO:0007669"/>
    <property type="project" value="TreeGrafter"/>
</dbReference>
<dbReference type="GO" id="GO:0005948">
    <property type="term" value="C:acetolactate synthase complex"/>
    <property type="evidence" value="ECO:0007669"/>
    <property type="project" value="TreeGrafter"/>
</dbReference>
<dbReference type="GO" id="GO:0030976">
    <property type="term" value="F:thiamine pyrophosphate binding"/>
    <property type="evidence" value="ECO:0007669"/>
    <property type="project" value="InterPro"/>
</dbReference>
<dbReference type="InterPro" id="IPR029035">
    <property type="entry name" value="DHS-like_NAD/FAD-binding_dom"/>
</dbReference>
<evidence type="ECO:0000256" key="1">
    <source>
        <dbReference type="ARBA" id="ARBA00007812"/>
    </source>
</evidence>
<evidence type="ECO:0000313" key="7">
    <source>
        <dbReference type="EMBL" id="RZO77797.1"/>
    </source>
</evidence>
<dbReference type="EMBL" id="SHAG01000001">
    <property type="protein sequence ID" value="RZO77797.1"/>
    <property type="molecule type" value="Genomic_DNA"/>
</dbReference>
<feature type="domain" description="Thiamine pyrophosphate enzyme TPP-binding" evidence="5">
    <location>
        <begin position="386"/>
        <end position="532"/>
    </location>
</feature>
<organism evidence="7 8">
    <name type="scientific">OM182 bacterium</name>
    <dbReference type="NCBI Taxonomy" id="2510334"/>
    <lineage>
        <taxon>Bacteria</taxon>
        <taxon>Pseudomonadati</taxon>
        <taxon>Pseudomonadota</taxon>
        <taxon>Gammaproteobacteria</taxon>
        <taxon>OMG group</taxon>
        <taxon>OM182 clade</taxon>
    </lineage>
</organism>
<dbReference type="GO" id="GO:0000287">
    <property type="term" value="F:magnesium ion binding"/>
    <property type="evidence" value="ECO:0007669"/>
    <property type="project" value="InterPro"/>
</dbReference>
<sequence>MNGFDLIAQCLKAEGITWMGCFPANPLIESVAKVGIRPLVFRQERGAINAVDGYARTMRNQPGIYASQHGPGVENSFGGIAQAYGEAVPMIYFPLGSGLNAYDVKPNFSAVRNYANITKEALSIDRPDRVTMQVQRAFHAVKHGRPGPVVVEMHRDVCGQEVPPHAMNYQPTRTFRYTPSLGDVKDAVKALLVAKRPVIWAGQGVLYADATDQLREFAELTQIPVITTMEGKSNFPDAHPLALGSENKTAPKNVYKWLGQSDVVLAIGSGLTRTSFGLDIPDGKILIHSTVSGEDLNKDYTVDIGLIGDAKLTLEMLIEEVKAEIGESGRDRDQPLLDEIAVGKAEWLKEWEPLLNADETPINPYRVINEINKAVDHENTIMTHDAGHPRDQIMPFYKATTPRGYIGWGKTTHLGYGIPLMIGAKIADPTKFCMNFMGDLAFGHTGLDIETAVRGDVPITTVVINNFTMGGYDKSMPTAMEVFGAGNQGGNYADVAKALGAEGIRVEKPEGIAPALKTAQQANAEGKVCVVEIITHQETHFSQYPDFLEKT</sequence>
<dbReference type="Pfam" id="PF00205">
    <property type="entry name" value="TPP_enzyme_M"/>
    <property type="match status" value="1"/>
</dbReference>
<dbReference type="Pfam" id="PF02776">
    <property type="entry name" value="TPP_enzyme_N"/>
    <property type="match status" value="1"/>
</dbReference>
<dbReference type="PANTHER" id="PTHR18968">
    <property type="entry name" value="THIAMINE PYROPHOSPHATE ENZYMES"/>
    <property type="match status" value="1"/>
</dbReference>
<dbReference type="InterPro" id="IPR012000">
    <property type="entry name" value="Thiamin_PyroP_enz_cen_dom"/>
</dbReference>
<dbReference type="InterPro" id="IPR045229">
    <property type="entry name" value="TPP_enz"/>
</dbReference>
<dbReference type="PANTHER" id="PTHR18968:SF13">
    <property type="entry name" value="ACETOLACTATE SYNTHASE CATALYTIC SUBUNIT, MITOCHONDRIAL"/>
    <property type="match status" value="1"/>
</dbReference>
<dbReference type="InterPro" id="IPR029061">
    <property type="entry name" value="THDP-binding"/>
</dbReference>
<dbReference type="Gene3D" id="3.40.50.1220">
    <property type="entry name" value="TPP-binding domain"/>
    <property type="match status" value="1"/>
</dbReference>
<evidence type="ECO:0000256" key="3">
    <source>
        <dbReference type="RuleBase" id="RU362132"/>
    </source>
</evidence>
<evidence type="ECO:0000259" key="5">
    <source>
        <dbReference type="Pfam" id="PF02775"/>
    </source>
</evidence>
<dbReference type="GO" id="GO:0009099">
    <property type="term" value="P:L-valine biosynthetic process"/>
    <property type="evidence" value="ECO:0007669"/>
    <property type="project" value="TreeGrafter"/>
</dbReference>
<dbReference type="Proteomes" id="UP000316199">
    <property type="component" value="Unassembled WGS sequence"/>
</dbReference>
<evidence type="ECO:0000256" key="2">
    <source>
        <dbReference type="ARBA" id="ARBA00023052"/>
    </source>
</evidence>
<dbReference type="GO" id="GO:0009097">
    <property type="term" value="P:isoleucine biosynthetic process"/>
    <property type="evidence" value="ECO:0007669"/>
    <property type="project" value="TreeGrafter"/>
</dbReference>
<dbReference type="Gene3D" id="3.40.50.970">
    <property type="match status" value="2"/>
</dbReference>
<comment type="caution">
    <text evidence="7">The sequence shown here is derived from an EMBL/GenBank/DDBJ whole genome shotgun (WGS) entry which is preliminary data.</text>
</comment>
<reference evidence="7 8" key="1">
    <citation type="submission" date="2019-02" db="EMBL/GenBank/DDBJ databases">
        <title>Prokaryotic population dynamics and viral predation in marine succession experiment using metagenomics: the confinement effect.</title>
        <authorList>
            <person name="Haro-Moreno J.M."/>
            <person name="Rodriguez-Valera F."/>
            <person name="Lopez-Perez M."/>
        </authorList>
    </citation>
    <scope>NUCLEOTIDE SEQUENCE [LARGE SCALE GENOMIC DNA]</scope>
    <source>
        <strain evidence="7">MED-G157</strain>
    </source>
</reference>
<protein>
    <submittedName>
        <fullName evidence="7">Thiamine pyrophosphate-requiring protein</fullName>
    </submittedName>
</protein>
<dbReference type="AlphaFoldDB" id="A0A520S5P0"/>
<proteinExistence type="inferred from homology"/>
<dbReference type="Pfam" id="PF02775">
    <property type="entry name" value="TPP_enzyme_C"/>
    <property type="match status" value="1"/>
</dbReference>
<keyword evidence="2 3" id="KW-0786">Thiamine pyrophosphate</keyword>
<name>A0A520S5P0_9GAMM</name>
<feature type="domain" description="Thiamine pyrophosphate enzyme N-terminal TPP-binding" evidence="6">
    <location>
        <begin position="1"/>
        <end position="93"/>
    </location>
</feature>
<dbReference type="CDD" id="cd07035">
    <property type="entry name" value="TPP_PYR_POX_like"/>
    <property type="match status" value="1"/>
</dbReference>
<dbReference type="InterPro" id="IPR011766">
    <property type="entry name" value="TPP_enzyme_TPP-bd"/>
</dbReference>
<comment type="similarity">
    <text evidence="1 3">Belongs to the TPP enzyme family.</text>
</comment>
<dbReference type="NCBIfam" id="NF004807">
    <property type="entry name" value="PRK06154.1"/>
    <property type="match status" value="1"/>
</dbReference>
<evidence type="ECO:0000313" key="8">
    <source>
        <dbReference type="Proteomes" id="UP000316199"/>
    </source>
</evidence>
<evidence type="ECO:0000259" key="6">
    <source>
        <dbReference type="Pfam" id="PF02776"/>
    </source>
</evidence>
<accession>A0A520S5P0</accession>
<dbReference type="InterPro" id="IPR012001">
    <property type="entry name" value="Thiamin_PyroP_enz_TPP-bd_dom"/>
</dbReference>
<gene>
    <name evidence="7" type="ORF">EVA68_00810</name>
</gene>
<dbReference type="SUPFAM" id="SSF52467">
    <property type="entry name" value="DHS-like NAD/FAD-binding domain"/>
    <property type="match status" value="1"/>
</dbReference>
<evidence type="ECO:0000259" key="4">
    <source>
        <dbReference type="Pfam" id="PF00205"/>
    </source>
</evidence>
<dbReference type="GO" id="GO:0050660">
    <property type="term" value="F:flavin adenine dinucleotide binding"/>
    <property type="evidence" value="ECO:0007669"/>
    <property type="project" value="TreeGrafter"/>
</dbReference>